<dbReference type="SUPFAM" id="SSF103481">
    <property type="entry name" value="Multidrug resistance efflux transporter EmrE"/>
    <property type="match status" value="1"/>
</dbReference>
<proteinExistence type="predicted"/>
<keyword evidence="3 6" id="KW-1133">Transmembrane helix</keyword>
<keyword evidence="4 6" id="KW-0472">Membrane</keyword>
<evidence type="ECO:0008006" key="9">
    <source>
        <dbReference type="Google" id="ProtNLM"/>
    </source>
</evidence>
<dbReference type="OrthoDB" id="2504919at2759"/>
<name>A0A0D7AN45_9AGAR</name>
<feature type="non-terminal residue" evidence="7">
    <location>
        <position position="1"/>
    </location>
</feature>
<feature type="compositionally biased region" description="Basic and acidic residues" evidence="5">
    <location>
        <begin position="560"/>
        <end position="571"/>
    </location>
</feature>
<dbReference type="AlphaFoldDB" id="A0A0D7AN45"/>
<evidence type="ECO:0000256" key="4">
    <source>
        <dbReference type="ARBA" id="ARBA00023136"/>
    </source>
</evidence>
<dbReference type="GO" id="GO:0016020">
    <property type="term" value="C:membrane"/>
    <property type="evidence" value="ECO:0007669"/>
    <property type="project" value="UniProtKB-SubCell"/>
</dbReference>
<keyword evidence="2 6" id="KW-0812">Transmembrane</keyword>
<feature type="region of interest" description="Disordered" evidence="5">
    <location>
        <begin position="450"/>
        <end position="571"/>
    </location>
</feature>
<feature type="transmembrane region" description="Helical" evidence="6">
    <location>
        <begin position="256"/>
        <end position="277"/>
    </location>
</feature>
<keyword evidence="8" id="KW-1185">Reference proteome</keyword>
<dbReference type="EMBL" id="KN881630">
    <property type="protein sequence ID" value="KIY52721.1"/>
    <property type="molecule type" value="Genomic_DNA"/>
</dbReference>
<feature type="non-terminal residue" evidence="7">
    <location>
        <position position="571"/>
    </location>
</feature>
<accession>A0A0D7AN45</accession>
<feature type="transmembrane region" description="Helical" evidence="6">
    <location>
        <begin position="53"/>
        <end position="74"/>
    </location>
</feature>
<sequence length="571" mass="62382">SSSEVPISIPLGIFIGLLASFIQSLGLTIQRKSNVLDQQLPAHEQRVAHRRPLWLVGFLIFISSNLLGSLVQIASLPVVILAPLGAVSLLWNAFLARIILGDVFSLWMVVGTVLIAGGAVLIAFFGIVPEATHSLEDLLALFRRPVFIAYISLLCAVVFLALAMTHLLEFSLARRARSAKLLTSTSTDVFEEPQPSVMTTGFVENVSEAVNVTERTPLLDASERTPLLDRKYVSSGTSSPHGIVDGENRRLERARVLLAISYASFSGILSGMCLIFAKSGVELLILTLHGQNQFWRWETWVLVLSLGVFALLQLWYLQKGLMFAGPTLVCPSAFCWYNVSSIFNGLIYFDQFSMIPPLHLGLVVIGMVILLAGVWVVSMQSDGGVDVVYWDEDDSSSVSSDEVNDSLLSLPFSVSHDAANTIRLERTMPSSPQSEEPVVGLGLNISPSAPQSIVLPPMSPPERESQLEDQLPMQSHRGRPTTDSHRHHRHSRNSYSISHPPSSPPLIPPGGLQIGISAVSPGFSVTPERRRRRVTQDLSSSMTERLALGDAAPESYAPPQDRRRTVSEGNI</sequence>
<evidence type="ECO:0000313" key="8">
    <source>
        <dbReference type="Proteomes" id="UP000054144"/>
    </source>
</evidence>
<feature type="transmembrane region" description="Helical" evidence="6">
    <location>
        <begin position="147"/>
        <end position="168"/>
    </location>
</feature>
<comment type="subcellular location">
    <subcellularLocation>
        <location evidence="1">Membrane</location>
        <topology evidence="1">Multi-pass membrane protein</topology>
    </subcellularLocation>
</comment>
<organism evidence="7 8">
    <name type="scientific">Fistulina hepatica ATCC 64428</name>
    <dbReference type="NCBI Taxonomy" id="1128425"/>
    <lineage>
        <taxon>Eukaryota</taxon>
        <taxon>Fungi</taxon>
        <taxon>Dikarya</taxon>
        <taxon>Basidiomycota</taxon>
        <taxon>Agaricomycotina</taxon>
        <taxon>Agaricomycetes</taxon>
        <taxon>Agaricomycetidae</taxon>
        <taxon>Agaricales</taxon>
        <taxon>Fistulinaceae</taxon>
        <taxon>Fistulina</taxon>
    </lineage>
</organism>
<dbReference type="GO" id="GO:0015095">
    <property type="term" value="F:magnesium ion transmembrane transporter activity"/>
    <property type="evidence" value="ECO:0007669"/>
    <property type="project" value="InterPro"/>
</dbReference>
<feature type="transmembrane region" description="Helical" evidence="6">
    <location>
        <begin position="328"/>
        <end position="349"/>
    </location>
</feature>
<evidence type="ECO:0000256" key="6">
    <source>
        <dbReference type="SAM" id="Phobius"/>
    </source>
</evidence>
<feature type="transmembrane region" description="Helical" evidence="6">
    <location>
        <begin position="106"/>
        <end position="127"/>
    </location>
</feature>
<feature type="transmembrane region" description="Helical" evidence="6">
    <location>
        <begin position="355"/>
        <end position="377"/>
    </location>
</feature>
<gene>
    <name evidence="7" type="ORF">FISHEDRAFT_10010</name>
</gene>
<dbReference type="PANTHER" id="PTHR12570:SF86">
    <property type="entry name" value="ADR321CP"/>
    <property type="match status" value="1"/>
</dbReference>
<evidence type="ECO:0000256" key="2">
    <source>
        <dbReference type="ARBA" id="ARBA00022692"/>
    </source>
</evidence>
<feature type="transmembrane region" description="Helical" evidence="6">
    <location>
        <begin position="6"/>
        <end position="29"/>
    </location>
</feature>
<dbReference type="InterPro" id="IPR037185">
    <property type="entry name" value="EmrE-like"/>
</dbReference>
<reference evidence="7 8" key="1">
    <citation type="journal article" date="2015" name="Fungal Genet. Biol.">
        <title>Evolution of novel wood decay mechanisms in Agaricales revealed by the genome sequences of Fistulina hepatica and Cylindrobasidium torrendii.</title>
        <authorList>
            <person name="Floudas D."/>
            <person name="Held B.W."/>
            <person name="Riley R."/>
            <person name="Nagy L.G."/>
            <person name="Koehler G."/>
            <person name="Ransdell A.S."/>
            <person name="Younus H."/>
            <person name="Chow J."/>
            <person name="Chiniquy J."/>
            <person name="Lipzen A."/>
            <person name="Tritt A."/>
            <person name="Sun H."/>
            <person name="Haridas S."/>
            <person name="LaButti K."/>
            <person name="Ohm R.A."/>
            <person name="Kues U."/>
            <person name="Blanchette R.A."/>
            <person name="Grigoriev I.V."/>
            <person name="Minto R.E."/>
            <person name="Hibbett D.S."/>
        </authorList>
    </citation>
    <scope>NUCLEOTIDE SEQUENCE [LARGE SCALE GENOMIC DNA]</scope>
    <source>
        <strain evidence="7 8">ATCC 64428</strain>
    </source>
</reference>
<dbReference type="Proteomes" id="UP000054144">
    <property type="component" value="Unassembled WGS sequence"/>
</dbReference>
<evidence type="ECO:0000256" key="3">
    <source>
        <dbReference type="ARBA" id="ARBA00022989"/>
    </source>
</evidence>
<dbReference type="PANTHER" id="PTHR12570">
    <property type="match status" value="1"/>
</dbReference>
<evidence type="ECO:0000256" key="1">
    <source>
        <dbReference type="ARBA" id="ARBA00004141"/>
    </source>
</evidence>
<protein>
    <recommendedName>
        <fullName evidence="9">DUF803-domain-containing protein</fullName>
    </recommendedName>
</protein>
<dbReference type="InterPro" id="IPR008521">
    <property type="entry name" value="Mg_trans_NIPA"/>
</dbReference>
<evidence type="ECO:0000256" key="5">
    <source>
        <dbReference type="SAM" id="MobiDB-lite"/>
    </source>
</evidence>
<dbReference type="Pfam" id="PF05653">
    <property type="entry name" value="Mg_trans_NIPA"/>
    <property type="match status" value="2"/>
</dbReference>
<evidence type="ECO:0000313" key="7">
    <source>
        <dbReference type="EMBL" id="KIY52721.1"/>
    </source>
</evidence>
<feature type="transmembrane region" description="Helical" evidence="6">
    <location>
        <begin position="80"/>
        <end position="99"/>
    </location>
</feature>
<feature type="transmembrane region" description="Helical" evidence="6">
    <location>
        <begin position="297"/>
        <end position="316"/>
    </location>
</feature>